<proteinExistence type="predicted"/>
<protein>
    <recommendedName>
        <fullName evidence="4">Ice-structuring protein</fullName>
    </recommendedName>
</protein>
<evidence type="ECO:0000256" key="2">
    <source>
        <dbReference type="SAM" id="Phobius"/>
    </source>
</evidence>
<feature type="compositionally biased region" description="Polar residues" evidence="1">
    <location>
        <begin position="258"/>
        <end position="275"/>
    </location>
</feature>
<dbReference type="AlphaFoldDB" id="A0A1C6JGG2"/>
<keyword evidence="2" id="KW-1133">Transmembrane helix</keyword>
<evidence type="ECO:0000313" key="3">
    <source>
        <dbReference type="EMBL" id="SCJ81182.1"/>
    </source>
</evidence>
<feature type="transmembrane region" description="Helical" evidence="2">
    <location>
        <begin position="21"/>
        <end position="47"/>
    </location>
</feature>
<gene>
    <name evidence="3" type="ORF">SAMEA3545359_02181</name>
</gene>
<feature type="region of interest" description="Disordered" evidence="1">
    <location>
        <begin position="226"/>
        <end position="275"/>
    </location>
</feature>
<accession>A0A1C6JGG2</accession>
<sequence>MPGYKVKPSPQQVKRRRVRAVGYTFLTLALLGAIFLVTLGVKGVLWLTDDSDERLEYQKYLEPVVMLDPVPFDDAGKASEEFLLQSAMWAVLKNEDTSRYATDDAGNVLLPAADLDLYGAKLFGTHVKLKHQSFGSDLLFVYDEEKQVYRLPAAGMMGYYTPYVAKMKKSGDVIRLTVGYVPSGSTWTGDAKGNVYAPEVDKTMIYVLQKDGKSYYIHAIKEAEDDEKLENDTSYQKKTKSGAESSSSKSSSSAASSQRQGQTGEDTDNTAPQAQ</sequence>
<keyword evidence="2" id="KW-0472">Membrane</keyword>
<name>A0A1C6JGG2_9FIRM</name>
<reference evidence="3" key="1">
    <citation type="submission" date="2015-09" db="EMBL/GenBank/DDBJ databases">
        <authorList>
            <consortium name="Pathogen Informatics"/>
        </authorList>
    </citation>
    <scope>NUCLEOTIDE SEQUENCE</scope>
    <source>
        <strain evidence="3">2789STDY5834896</strain>
    </source>
</reference>
<evidence type="ECO:0000256" key="1">
    <source>
        <dbReference type="SAM" id="MobiDB-lite"/>
    </source>
</evidence>
<feature type="compositionally biased region" description="Low complexity" evidence="1">
    <location>
        <begin position="242"/>
        <end position="257"/>
    </location>
</feature>
<evidence type="ECO:0008006" key="4">
    <source>
        <dbReference type="Google" id="ProtNLM"/>
    </source>
</evidence>
<organism evidence="3">
    <name type="scientific">uncultured Anaerotruncus sp</name>
    <dbReference type="NCBI Taxonomy" id="905011"/>
    <lineage>
        <taxon>Bacteria</taxon>
        <taxon>Bacillati</taxon>
        <taxon>Bacillota</taxon>
        <taxon>Clostridia</taxon>
        <taxon>Eubacteriales</taxon>
        <taxon>Oscillospiraceae</taxon>
        <taxon>Anaerotruncus</taxon>
        <taxon>environmental samples</taxon>
    </lineage>
</organism>
<keyword evidence="2" id="KW-0812">Transmembrane</keyword>
<dbReference type="EMBL" id="FMHG01000001">
    <property type="protein sequence ID" value="SCJ81182.1"/>
    <property type="molecule type" value="Genomic_DNA"/>
</dbReference>